<organism evidence="1 2">
    <name type="scientific">Hyphobacterium lacteum</name>
    <dbReference type="NCBI Taxonomy" id="3116575"/>
    <lineage>
        <taxon>Bacteria</taxon>
        <taxon>Pseudomonadati</taxon>
        <taxon>Pseudomonadota</taxon>
        <taxon>Alphaproteobacteria</taxon>
        <taxon>Maricaulales</taxon>
        <taxon>Maricaulaceae</taxon>
        <taxon>Hyphobacterium</taxon>
    </lineage>
</organism>
<dbReference type="EMBL" id="JAZDRP010000003">
    <property type="protein sequence ID" value="MEE2525999.1"/>
    <property type="molecule type" value="Genomic_DNA"/>
</dbReference>
<dbReference type="Pfam" id="PF09898">
    <property type="entry name" value="DUF2125"/>
    <property type="match status" value="1"/>
</dbReference>
<gene>
    <name evidence="1" type="ORF">V0U79_06440</name>
</gene>
<dbReference type="InterPro" id="IPR018666">
    <property type="entry name" value="DUF2125"/>
</dbReference>
<protein>
    <submittedName>
        <fullName evidence="1">DUF2125 domain-containing protein</fullName>
    </submittedName>
</protein>
<keyword evidence="2" id="KW-1185">Reference proteome</keyword>
<evidence type="ECO:0000313" key="2">
    <source>
        <dbReference type="Proteomes" id="UP001354971"/>
    </source>
</evidence>
<proteinExistence type="predicted"/>
<name>A0ABU7LQY0_9PROT</name>
<evidence type="ECO:0000313" key="1">
    <source>
        <dbReference type="EMBL" id="MEE2525999.1"/>
    </source>
</evidence>
<dbReference type="Proteomes" id="UP001354971">
    <property type="component" value="Unassembled WGS sequence"/>
</dbReference>
<accession>A0ABU7LQY0</accession>
<comment type="caution">
    <text evidence="1">The sequence shown here is derived from an EMBL/GenBank/DDBJ whole genome shotgun (WGS) entry which is preliminary data.</text>
</comment>
<dbReference type="RefSeq" id="WP_330198658.1">
    <property type="nucleotide sequence ID" value="NZ_JAZDRP010000003.1"/>
</dbReference>
<sequence>MPKRFAFPILAVLVVFALYSAYWVYARSEIEAYVENWQAEQLAAGYQIEHADIRIGGYPYRFSVASNDVVIRAPETEGGWILALDSFEANALPYDFSHWVVSLGEQFSLEQNGDGMAFTARSARFSIAGEANVTNRIGVSIEGLSIAGIGDARPAITSAGNIGLSAATRDTGEMLVQVQLDNVELAPGSVDPILVNSFGTSVTVLRADFILTEWPELARSADLAVWAQASGQSTLRGFEIDWGRLDMAAEGQMTLDSQLRPSGRLSLNLLDPEAVVDAIVESGSVSEESAGALRLVAQSAPRSDTGTSIPLSFRNGGVFFGPVRLGEVGPVLR</sequence>
<reference evidence="1 2" key="1">
    <citation type="submission" date="2024-01" db="EMBL/GenBank/DDBJ databases">
        <title>Hyphobacterium bacterium isolated from marine sediment.</title>
        <authorList>
            <person name="Zhao S."/>
        </authorList>
    </citation>
    <scope>NUCLEOTIDE SEQUENCE [LARGE SCALE GENOMIC DNA]</scope>
    <source>
        <strain evidence="2">HN65</strain>
    </source>
</reference>